<dbReference type="Proteomes" id="UP000757540">
    <property type="component" value="Unassembled WGS sequence"/>
</dbReference>
<comment type="caution">
    <text evidence="4">The sequence shown here is derived from an EMBL/GenBank/DDBJ whole genome shotgun (WGS) entry which is preliminary data.</text>
</comment>
<dbReference type="PANTHER" id="PTHR46825:SF11">
    <property type="entry name" value="PENICILLIN-BINDING PROTEIN 4"/>
    <property type="match status" value="1"/>
</dbReference>
<name>A0ABX2A5G6_9MICO</name>
<organism evidence="4 5">
    <name type="scientific">Isoptericola halotolerans</name>
    <dbReference type="NCBI Taxonomy" id="300560"/>
    <lineage>
        <taxon>Bacteria</taxon>
        <taxon>Bacillati</taxon>
        <taxon>Actinomycetota</taxon>
        <taxon>Actinomycetes</taxon>
        <taxon>Micrococcales</taxon>
        <taxon>Promicromonosporaceae</taxon>
        <taxon>Isoptericola</taxon>
    </lineage>
</organism>
<dbReference type="EMBL" id="JABEZU010000002">
    <property type="protein sequence ID" value="NOV97160.1"/>
    <property type="molecule type" value="Genomic_DNA"/>
</dbReference>
<dbReference type="InterPro" id="IPR001466">
    <property type="entry name" value="Beta-lactam-related"/>
</dbReference>
<dbReference type="Gene3D" id="3.40.710.10">
    <property type="entry name" value="DD-peptidase/beta-lactamase superfamily"/>
    <property type="match status" value="1"/>
</dbReference>
<evidence type="ECO:0000313" key="4">
    <source>
        <dbReference type="EMBL" id="NOV97160.1"/>
    </source>
</evidence>
<evidence type="ECO:0000256" key="1">
    <source>
        <dbReference type="ARBA" id="ARBA00004370"/>
    </source>
</evidence>
<accession>A0ABX2A5G6</accession>
<sequence>MHIDVEQLDPAVTEAAVEATFSGVVTVDVGDERILERAFGHAHRALEVPNTVAHRFAVASGSKGFTALTVMRLVEDGALRLTTPVRDVLGSDLPLIDDAVTVEHLLTHTSGIGDYLDEEAGGEITDYILRRPVHTLLTAEAFLPELDGFPQTTPPGEVFAYNNGGYVVLALVAERVSGQTFHDLVHREVCDRAGLDQTRYLRSDELPGDAALGYLEETGDRTNVLHLPVLGNGDGGAFTTAEDLHRFWLALFAGRIVEQPTLEAMIRPRHDVPSEGLRYGMGFWLHATGPAVVLEGYDAGVSFRTTHDAATSTTVSVLGNTSEGAWPVIGATADLFD</sequence>
<dbReference type="InterPro" id="IPR050491">
    <property type="entry name" value="AmpC-like"/>
</dbReference>
<dbReference type="Pfam" id="PF00144">
    <property type="entry name" value="Beta-lactamase"/>
    <property type="match status" value="1"/>
</dbReference>
<keyword evidence="5" id="KW-1185">Reference proteome</keyword>
<dbReference type="RefSeq" id="WP_171783406.1">
    <property type="nucleotide sequence ID" value="NZ_BAAAML010000014.1"/>
</dbReference>
<feature type="domain" description="Beta-lactamase-related" evidence="3">
    <location>
        <begin position="18"/>
        <end position="323"/>
    </location>
</feature>
<reference evidence="4 5" key="1">
    <citation type="submission" date="2020-05" db="EMBL/GenBank/DDBJ databases">
        <title>Genomic Encyclopedia of Type Strains, Phase III (KMG-III): the genomes of soil and plant-associated and newly described type strains.</title>
        <authorList>
            <person name="Whitman W."/>
        </authorList>
    </citation>
    <scope>NUCLEOTIDE SEQUENCE [LARGE SCALE GENOMIC DNA]</scope>
    <source>
        <strain evidence="4 5">KCTC 19046</strain>
    </source>
</reference>
<evidence type="ECO:0000313" key="5">
    <source>
        <dbReference type="Proteomes" id="UP000757540"/>
    </source>
</evidence>
<dbReference type="SUPFAM" id="SSF56601">
    <property type="entry name" value="beta-lactamase/transpeptidase-like"/>
    <property type="match status" value="1"/>
</dbReference>
<dbReference type="PANTHER" id="PTHR46825">
    <property type="entry name" value="D-ALANYL-D-ALANINE-CARBOXYPEPTIDASE/ENDOPEPTIDASE AMPH"/>
    <property type="match status" value="1"/>
</dbReference>
<proteinExistence type="predicted"/>
<comment type="subcellular location">
    <subcellularLocation>
        <location evidence="1">Membrane</location>
    </subcellularLocation>
</comment>
<protein>
    <submittedName>
        <fullName evidence="4">CubicO group peptidase (Beta-lactamase class C family)</fullName>
    </submittedName>
</protein>
<dbReference type="InterPro" id="IPR012338">
    <property type="entry name" value="Beta-lactam/transpept-like"/>
</dbReference>
<keyword evidence="2" id="KW-0472">Membrane</keyword>
<evidence type="ECO:0000259" key="3">
    <source>
        <dbReference type="Pfam" id="PF00144"/>
    </source>
</evidence>
<evidence type="ECO:0000256" key="2">
    <source>
        <dbReference type="ARBA" id="ARBA00023136"/>
    </source>
</evidence>
<gene>
    <name evidence="4" type="ORF">HDG69_001735</name>
</gene>